<keyword evidence="10" id="KW-0560">Oxidoreductase</keyword>
<evidence type="ECO:0000259" key="13">
    <source>
        <dbReference type="Pfam" id="PF00890"/>
    </source>
</evidence>
<evidence type="ECO:0000256" key="4">
    <source>
        <dbReference type="ARBA" id="ARBA00010790"/>
    </source>
</evidence>
<dbReference type="EMBL" id="JACATZ010000001">
    <property type="protein sequence ID" value="NWJ45483.1"/>
    <property type="molecule type" value="Genomic_DNA"/>
</dbReference>
<evidence type="ECO:0000259" key="12">
    <source>
        <dbReference type="Pfam" id="PF00732"/>
    </source>
</evidence>
<dbReference type="AlphaFoldDB" id="A0A8T7LWY9"/>
<dbReference type="InterPro" id="IPR027056">
    <property type="entry name" value="Gluconate_2DH_su3"/>
</dbReference>
<evidence type="ECO:0000313" key="15">
    <source>
        <dbReference type="EMBL" id="NWJ45483.1"/>
    </source>
</evidence>
<feature type="domain" description="Glucose-methanol-choline oxidoreductase C-terminal" evidence="14">
    <location>
        <begin position="521"/>
        <end position="658"/>
    </location>
</feature>
<dbReference type="EMBL" id="CP128399">
    <property type="protein sequence ID" value="WJW67356.1"/>
    <property type="molecule type" value="Genomic_DNA"/>
</dbReference>
<evidence type="ECO:0000256" key="1">
    <source>
        <dbReference type="ARBA" id="ARBA00000920"/>
    </source>
</evidence>
<evidence type="ECO:0000256" key="2">
    <source>
        <dbReference type="ARBA" id="ARBA00003842"/>
    </source>
</evidence>
<dbReference type="GO" id="GO:0046577">
    <property type="term" value="F:long-chain-alcohol oxidase activity"/>
    <property type="evidence" value="ECO:0007669"/>
    <property type="project" value="UniProtKB-EC"/>
</dbReference>
<evidence type="ECO:0000256" key="11">
    <source>
        <dbReference type="ARBA" id="ARBA00023136"/>
    </source>
</evidence>
<keyword evidence="18" id="KW-1185">Reference proteome</keyword>
<dbReference type="EC" id="1.1.3.20" evidence="5"/>
<dbReference type="Pfam" id="PF00732">
    <property type="entry name" value="GMC_oxred_N"/>
    <property type="match status" value="1"/>
</dbReference>
<keyword evidence="7" id="KW-0812">Transmembrane</keyword>
<dbReference type="Proteomes" id="UP001431572">
    <property type="component" value="Chromosome 1"/>
</dbReference>
<evidence type="ECO:0000313" key="18">
    <source>
        <dbReference type="Proteomes" id="UP001431572"/>
    </source>
</evidence>
<dbReference type="Proteomes" id="UP000521676">
    <property type="component" value="Unassembled WGS sequence"/>
</dbReference>
<dbReference type="Pfam" id="PF00890">
    <property type="entry name" value="FAD_binding_2"/>
    <property type="match status" value="1"/>
</dbReference>
<evidence type="ECO:0000313" key="16">
    <source>
        <dbReference type="EMBL" id="WJW67356.1"/>
    </source>
</evidence>
<keyword evidence="9" id="KW-1133">Transmembrane helix</keyword>
<dbReference type="SUPFAM" id="SSF51905">
    <property type="entry name" value="FAD/NAD(P)-binding domain"/>
    <property type="match status" value="1"/>
</dbReference>
<dbReference type="Gene3D" id="3.50.50.60">
    <property type="entry name" value="FAD/NAD(P)-binding domain"/>
    <property type="match status" value="2"/>
</dbReference>
<dbReference type="Pfam" id="PF13618">
    <property type="entry name" value="Gluconate_2-dh3"/>
    <property type="match status" value="1"/>
</dbReference>
<evidence type="ECO:0000256" key="6">
    <source>
        <dbReference type="ARBA" id="ARBA00022630"/>
    </source>
</evidence>
<comment type="catalytic activity">
    <reaction evidence="1">
        <text>a long-chain primary fatty alcohol + O2 = a long-chain fatty aldehyde + H2O2</text>
        <dbReference type="Rhea" id="RHEA:22756"/>
        <dbReference type="ChEBI" id="CHEBI:15379"/>
        <dbReference type="ChEBI" id="CHEBI:16240"/>
        <dbReference type="ChEBI" id="CHEBI:17176"/>
        <dbReference type="ChEBI" id="CHEBI:77396"/>
        <dbReference type="EC" id="1.1.3.20"/>
    </reaction>
</comment>
<feature type="domain" description="Glucose-methanol-choline oxidoreductase N-terminal" evidence="12">
    <location>
        <begin position="222"/>
        <end position="438"/>
    </location>
</feature>
<evidence type="ECO:0000256" key="10">
    <source>
        <dbReference type="ARBA" id="ARBA00023002"/>
    </source>
</evidence>
<reference evidence="15 17" key="1">
    <citation type="submission" date="2020-06" db="EMBL/GenBank/DDBJ databases">
        <title>Anoxygenic phototrophic Chloroflexota member uses a Type I reaction center.</title>
        <authorList>
            <person name="Tsuji J.M."/>
            <person name="Shaw N.A."/>
            <person name="Nagashima S."/>
            <person name="Venkiteswaran J."/>
            <person name="Schiff S.L."/>
            <person name="Hanada S."/>
            <person name="Tank M."/>
            <person name="Neufeld J.D."/>
        </authorList>
    </citation>
    <scope>NUCLEOTIDE SEQUENCE [LARGE SCALE GENOMIC DNA]</scope>
    <source>
        <strain evidence="15">L227-S17</strain>
    </source>
</reference>
<dbReference type="InterPro" id="IPR036188">
    <property type="entry name" value="FAD/NAD-bd_sf"/>
</dbReference>
<dbReference type="GO" id="GO:0050660">
    <property type="term" value="F:flavin adenine dinucleotide binding"/>
    <property type="evidence" value="ECO:0007669"/>
    <property type="project" value="InterPro"/>
</dbReference>
<dbReference type="PIRSF" id="PIRSF028937">
    <property type="entry name" value="Lg_Ch_AO"/>
    <property type="match status" value="1"/>
</dbReference>
<reference evidence="16" key="2">
    <citation type="journal article" date="2024" name="Nature">
        <title>Anoxygenic phototroph of the Chloroflexota uses a type I reaction centre.</title>
        <authorList>
            <person name="Tsuji J.M."/>
            <person name="Shaw N.A."/>
            <person name="Nagashima S."/>
            <person name="Venkiteswaran J.J."/>
            <person name="Schiff S.L."/>
            <person name="Watanabe T."/>
            <person name="Fukui M."/>
            <person name="Hanada S."/>
            <person name="Tank M."/>
            <person name="Neufeld J.D."/>
        </authorList>
    </citation>
    <scope>NUCLEOTIDE SEQUENCE</scope>
    <source>
        <strain evidence="16">L227-S17</strain>
    </source>
</reference>
<dbReference type="PANTHER" id="PTHR46056:SF12">
    <property type="entry name" value="LONG-CHAIN-ALCOHOL OXIDASE"/>
    <property type="match status" value="1"/>
</dbReference>
<sequence>MVIHKPIFNAKERRTIEALCNTLIPSFKNEAEAGSPLYFGADDLKVADLVIETLEQLPNPEDLTQIRLFLKLIDNQVANIAIAGTVRSFSNMNPLQREQYLFKLATHKVSALRSGFKVFKALTATGFFGTPQFGERPNPTWEIIGYPGALFPPPEKPKTIKPVEISRHTLLSCDVVVVGSGAGGGVVAGELAKAGLDVIVLEKGGYYNEADFNQVESELLGKLYLDGGKTATRDQGVAILSGSCLGGGTVINYTTSFATPEAVRREWDSLSGFKVFDTPEYEQSNRAVHDKLGISTKYNRLSGRDTVLHRGLEKLGWHKDLMPRNVRGCSQEDDCGYCIYGCQNGAKQSTLITWLEDANQHGARFIVNCTADIILTEKGRASGVVATVTNPESGERYNLTVKAKAVVAACGSLHTPALLLRSKLGGAAVGKNLRLHPVGVVMARMEEEVRPWTGVMQAGYSTQFANLDGKGYGAIFETAPGHLATPSYIFGWENGLSFKKMVGNLKHTAYIGVLLRDHDGGDVRLNKHGQPSFNYRLSKYDAANMRLATEGAIQVLEAAGAKEIYSVQTVPVKYEPGKLGQTRQHFMEEIDRRGWGANQTTYISFHQMGSCRMGSDPARSVINQHNEAHTTPGLFITDASTFPTASGVNPMITIETIAHRAAQYIKSII</sequence>
<evidence type="ECO:0000256" key="5">
    <source>
        <dbReference type="ARBA" id="ARBA00013125"/>
    </source>
</evidence>
<name>A0A8T7LWY9_9CHLR</name>
<dbReference type="InterPro" id="IPR003953">
    <property type="entry name" value="FAD-dep_OxRdtase_2_FAD-bd"/>
</dbReference>
<evidence type="ECO:0000313" key="17">
    <source>
        <dbReference type="Proteomes" id="UP000521676"/>
    </source>
</evidence>
<evidence type="ECO:0000256" key="7">
    <source>
        <dbReference type="ARBA" id="ARBA00022692"/>
    </source>
</evidence>
<keyword evidence="11" id="KW-0472">Membrane</keyword>
<comment type="subcellular location">
    <subcellularLocation>
        <location evidence="3">Membrane</location>
    </subcellularLocation>
</comment>
<dbReference type="RefSeq" id="WP_341469250.1">
    <property type="nucleotide sequence ID" value="NZ_CP128399.1"/>
</dbReference>
<comment type="similarity">
    <text evidence="4">Belongs to the GMC oxidoreductase family.</text>
</comment>
<dbReference type="GO" id="GO:0016020">
    <property type="term" value="C:membrane"/>
    <property type="evidence" value="ECO:0007669"/>
    <property type="project" value="UniProtKB-SubCell"/>
</dbReference>
<dbReference type="InterPro" id="IPR000172">
    <property type="entry name" value="GMC_OxRdtase_N"/>
</dbReference>
<keyword evidence="6" id="KW-0285">Flavoprotein</keyword>
<accession>A0A8T7LWY9</accession>
<dbReference type="InterPro" id="IPR007867">
    <property type="entry name" value="GMC_OxRtase_C"/>
</dbReference>
<dbReference type="InterPro" id="IPR012400">
    <property type="entry name" value="Long_Oxdase"/>
</dbReference>
<feature type="domain" description="FAD-dependent oxidoreductase 2 FAD-binding" evidence="13">
    <location>
        <begin position="174"/>
        <end position="206"/>
    </location>
</feature>
<dbReference type="Pfam" id="PF05199">
    <property type="entry name" value="GMC_oxred_C"/>
    <property type="match status" value="1"/>
</dbReference>
<evidence type="ECO:0000256" key="3">
    <source>
        <dbReference type="ARBA" id="ARBA00004370"/>
    </source>
</evidence>
<keyword evidence="8" id="KW-0274">FAD</keyword>
<organism evidence="15 17">
    <name type="scientific">Candidatus Chlorohelix allophototropha</name>
    <dbReference type="NCBI Taxonomy" id="3003348"/>
    <lineage>
        <taxon>Bacteria</taxon>
        <taxon>Bacillati</taxon>
        <taxon>Chloroflexota</taxon>
        <taxon>Chloroflexia</taxon>
        <taxon>Candidatus Chloroheliales</taxon>
        <taxon>Candidatus Chloroheliaceae</taxon>
        <taxon>Candidatus Chlorohelix</taxon>
    </lineage>
</organism>
<protein>
    <recommendedName>
        <fullName evidence="5">long-chain-alcohol oxidase</fullName>
        <ecNumber evidence="5">1.1.3.20</ecNumber>
    </recommendedName>
</protein>
<dbReference type="PANTHER" id="PTHR46056">
    <property type="entry name" value="LONG-CHAIN-ALCOHOL OXIDASE"/>
    <property type="match status" value="1"/>
</dbReference>
<comment type="function">
    <text evidence="2">Long-chain fatty alcohol oxidase involved in the omega-oxidation pathway of lipid degradation.</text>
</comment>
<evidence type="ECO:0000256" key="8">
    <source>
        <dbReference type="ARBA" id="ARBA00022827"/>
    </source>
</evidence>
<gene>
    <name evidence="15" type="ORF">HXX08_06355</name>
    <name evidence="16" type="ORF">OZ401_000620</name>
</gene>
<evidence type="ECO:0000256" key="9">
    <source>
        <dbReference type="ARBA" id="ARBA00022989"/>
    </source>
</evidence>
<evidence type="ECO:0000259" key="14">
    <source>
        <dbReference type="Pfam" id="PF05199"/>
    </source>
</evidence>
<proteinExistence type="inferred from homology"/>